<name>A0A399FFN5_9DEIN</name>
<sequence>MEVAGIFLAVLLLIVVLGGFNYLAGRRTEKAQQEWFRRVLGEGVSLEEFLKTAPYTYRPLAGRGYGILKRETGEEVWRSPTPEEAEAWIVMQTLAERSGPTEQEGRGS</sequence>
<organism evidence="2 3">
    <name type="scientific">Meiothermus granaticius NBRC 107808</name>
    <dbReference type="NCBI Taxonomy" id="1227551"/>
    <lineage>
        <taxon>Bacteria</taxon>
        <taxon>Thermotogati</taxon>
        <taxon>Deinococcota</taxon>
        <taxon>Deinococci</taxon>
        <taxon>Thermales</taxon>
        <taxon>Thermaceae</taxon>
        <taxon>Meiothermus</taxon>
    </lineage>
</organism>
<evidence type="ECO:0000313" key="2">
    <source>
        <dbReference type="EMBL" id="RIH94031.1"/>
    </source>
</evidence>
<evidence type="ECO:0000313" key="3">
    <source>
        <dbReference type="Proteomes" id="UP000266178"/>
    </source>
</evidence>
<accession>A0A399FFN5</accession>
<gene>
    <name evidence="2" type="ORF">Mgrana_00118</name>
</gene>
<comment type="caution">
    <text evidence="2">The sequence shown here is derived from an EMBL/GenBank/DDBJ whole genome shotgun (WGS) entry which is preliminary data.</text>
</comment>
<feature type="transmembrane region" description="Helical" evidence="1">
    <location>
        <begin position="6"/>
        <end position="24"/>
    </location>
</feature>
<proteinExistence type="predicted"/>
<reference evidence="2 3" key="1">
    <citation type="submission" date="2018-08" db="EMBL/GenBank/DDBJ databases">
        <title>Meiothermus granaticius genome AF-68 sequencing project.</title>
        <authorList>
            <person name="Da Costa M.S."/>
            <person name="Albuquerque L."/>
            <person name="Raposo P."/>
            <person name="Froufe H.J.C."/>
            <person name="Barroso C.S."/>
            <person name="Egas C."/>
        </authorList>
    </citation>
    <scope>NUCLEOTIDE SEQUENCE [LARGE SCALE GENOMIC DNA]</scope>
    <source>
        <strain evidence="2 3">AF-68</strain>
    </source>
</reference>
<keyword evidence="1" id="KW-0472">Membrane</keyword>
<keyword evidence="1" id="KW-0812">Transmembrane</keyword>
<keyword evidence="3" id="KW-1185">Reference proteome</keyword>
<dbReference type="AlphaFoldDB" id="A0A399FFN5"/>
<dbReference type="EMBL" id="QWLB01000001">
    <property type="protein sequence ID" value="RIH94031.1"/>
    <property type="molecule type" value="Genomic_DNA"/>
</dbReference>
<protein>
    <submittedName>
        <fullName evidence="2">Uncharacterized protein</fullName>
    </submittedName>
</protein>
<evidence type="ECO:0000256" key="1">
    <source>
        <dbReference type="SAM" id="Phobius"/>
    </source>
</evidence>
<dbReference type="Proteomes" id="UP000266178">
    <property type="component" value="Unassembled WGS sequence"/>
</dbReference>
<dbReference type="OrthoDB" id="26252at2"/>
<keyword evidence="1" id="KW-1133">Transmembrane helix</keyword>
<dbReference type="RefSeq" id="WP_119355656.1">
    <property type="nucleotide sequence ID" value="NZ_BJXM01000036.1"/>
</dbReference>